<protein>
    <submittedName>
        <fullName evidence="2">Uncharacterized protein</fullName>
    </submittedName>
</protein>
<feature type="transmembrane region" description="Helical" evidence="1">
    <location>
        <begin position="6"/>
        <end position="30"/>
    </location>
</feature>
<dbReference type="STRING" id="1122189.SAMN02745165_02263"/>
<dbReference type="EMBL" id="FQZT01000007">
    <property type="protein sequence ID" value="SHJ38552.1"/>
    <property type="molecule type" value="Genomic_DNA"/>
</dbReference>
<dbReference type="Proteomes" id="UP000184171">
    <property type="component" value="Unassembled WGS sequence"/>
</dbReference>
<gene>
    <name evidence="2" type="ORF">SAMN02745165_02263</name>
</gene>
<organism evidence="2 3">
    <name type="scientific">Malonomonas rubra DSM 5091</name>
    <dbReference type="NCBI Taxonomy" id="1122189"/>
    <lineage>
        <taxon>Bacteria</taxon>
        <taxon>Pseudomonadati</taxon>
        <taxon>Thermodesulfobacteriota</taxon>
        <taxon>Desulfuromonadia</taxon>
        <taxon>Desulfuromonadales</taxon>
        <taxon>Geopsychrobacteraceae</taxon>
        <taxon>Malonomonas</taxon>
    </lineage>
</organism>
<evidence type="ECO:0000313" key="2">
    <source>
        <dbReference type="EMBL" id="SHJ38552.1"/>
    </source>
</evidence>
<evidence type="ECO:0000256" key="1">
    <source>
        <dbReference type="SAM" id="Phobius"/>
    </source>
</evidence>
<evidence type="ECO:0000313" key="3">
    <source>
        <dbReference type="Proteomes" id="UP000184171"/>
    </source>
</evidence>
<feature type="transmembrane region" description="Helical" evidence="1">
    <location>
        <begin position="69"/>
        <end position="87"/>
    </location>
</feature>
<proteinExistence type="predicted"/>
<dbReference type="AlphaFoldDB" id="A0A1M6IVV7"/>
<accession>A0A1M6IVV7</accession>
<sequence>MVFYAVMLATGVVGMDVMPQFMVSAVIFLSSGRLMRMAAKKLPPKEIDEEKEKRKQERPKTDWDWMSQFLNWAMALIILGALALWIMKPVGVSIIDAIKQYKPDSHPYYSDHIP</sequence>
<reference evidence="2 3" key="1">
    <citation type="submission" date="2016-11" db="EMBL/GenBank/DDBJ databases">
        <authorList>
            <person name="Jaros S."/>
            <person name="Januszkiewicz K."/>
            <person name="Wedrychowicz H."/>
        </authorList>
    </citation>
    <scope>NUCLEOTIDE SEQUENCE [LARGE SCALE GENOMIC DNA]</scope>
    <source>
        <strain evidence="2 3">DSM 5091</strain>
    </source>
</reference>
<keyword evidence="3" id="KW-1185">Reference proteome</keyword>
<keyword evidence="1" id="KW-0812">Transmembrane</keyword>
<name>A0A1M6IVV7_MALRU</name>
<keyword evidence="1" id="KW-1133">Transmembrane helix</keyword>
<keyword evidence="1" id="KW-0472">Membrane</keyword>